<comment type="caution">
    <text evidence="1">The sequence shown here is derived from an EMBL/GenBank/DDBJ whole genome shotgun (WGS) entry which is preliminary data.</text>
</comment>
<gene>
    <name evidence="1" type="ORF">QS95_02100</name>
</gene>
<protein>
    <submittedName>
        <fullName evidence="1">Uncharacterized protein</fullName>
    </submittedName>
</protein>
<name>A0AAE2ACG5_PSEFL</name>
<sequence>MRLKIACMVLLSFLLIGGVVFYFFVESLSQRRPDVIELSSSRQYIVERVPFISLFFTEPLSYLRITDQDSPEHIYRSPLYPTTRLLEMQLSEDKGALRISDFAFLTGEKRFVFYSRQWKDHWMNRFVSNAPYSIEHLDESGK</sequence>
<dbReference type="Proteomes" id="UP000031587">
    <property type="component" value="Unassembled WGS sequence"/>
</dbReference>
<evidence type="ECO:0000313" key="1">
    <source>
        <dbReference type="EMBL" id="KIF64215.1"/>
    </source>
</evidence>
<dbReference type="RefSeq" id="WP_039765140.1">
    <property type="nucleotide sequence ID" value="NZ_CP048408.1"/>
</dbReference>
<organism evidence="1 2">
    <name type="scientific">Pseudomonas fluorescens</name>
    <dbReference type="NCBI Taxonomy" id="294"/>
    <lineage>
        <taxon>Bacteria</taxon>
        <taxon>Pseudomonadati</taxon>
        <taxon>Pseudomonadota</taxon>
        <taxon>Gammaproteobacteria</taxon>
        <taxon>Pseudomonadales</taxon>
        <taxon>Pseudomonadaceae</taxon>
        <taxon>Pseudomonas</taxon>
    </lineage>
</organism>
<dbReference type="AlphaFoldDB" id="A0AAE2ACG5"/>
<evidence type="ECO:0000313" key="2">
    <source>
        <dbReference type="Proteomes" id="UP000031587"/>
    </source>
</evidence>
<proteinExistence type="predicted"/>
<reference evidence="1 2" key="1">
    <citation type="submission" date="2014-11" db="EMBL/GenBank/DDBJ databases">
        <title>Draft genome sequence of Pseudomonas fluorescens strains SF4c SF39a.</title>
        <authorList>
            <person name="Underwood G.E."/>
            <person name="Ly L.K."/>
            <person name="Bitzer A.S."/>
            <person name="Godino A."/>
            <person name="Bucci V."/>
            <person name="Fischer S."/>
            <person name="Silby M.W."/>
        </authorList>
    </citation>
    <scope>NUCLEOTIDE SEQUENCE [LARGE SCALE GENOMIC DNA]</scope>
    <source>
        <strain evidence="1 2">SF4c</strain>
    </source>
</reference>
<accession>A0AAE2ACG5</accession>
<dbReference type="EMBL" id="JTGH01000002">
    <property type="protein sequence ID" value="KIF64215.1"/>
    <property type="molecule type" value="Genomic_DNA"/>
</dbReference>